<accession>A0ABY4DPE6</accession>
<dbReference type="InterPro" id="IPR026968">
    <property type="entry name" value="PcaD/CatD"/>
</dbReference>
<dbReference type="PANTHER" id="PTHR43433">
    <property type="entry name" value="HYDROLASE, ALPHA/BETA FOLD FAMILY PROTEIN"/>
    <property type="match status" value="1"/>
</dbReference>
<dbReference type="InterPro" id="IPR050471">
    <property type="entry name" value="AB_hydrolase"/>
</dbReference>
<keyword evidence="2" id="KW-0378">Hydrolase</keyword>
<sequence>MWIHTHDGNRLYARSFGDEQAPALIFCNSLGTDHSMWQPQIDALSTDYRVIVYDTRGHGHSSAKGGSWTLADLGRDVISVLDGFNIPTAGFCGISMGGLTGLWLALHHAERFNRIIISNTAAKIGNTEAWSARARSVRSEGMNAIADSAASRWFSDDFCRRNAAAVARLTEILRHTPAEGYAKCCEILAAADLRPHIHTAKSDILVIGGTADPVTTPDDAQWLASTLPHATLAVLPASHIANIEAAEEFNRLLHP</sequence>
<dbReference type="Pfam" id="PF00561">
    <property type="entry name" value="Abhydrolase_1"/>
    <property type="match status" value="1"/>
</dbReference>
<dbReference type="EMBL" id="CP091508">
    <property type="protein sequence ID" value="UOO80928.1"/>
    <property type="molecule type" value="Genomic_DNA"/>
</dbReference>
<proteinExistence type="predicted"/>
<reference evidence="2 3" key="1">
    <citation type="journal article" date="2022" name="Res Sq">
        <title>Evolution of multicellular longitudinally dividing oral cavity symbionts (Neisseriaceae).</title>
        <authorList>
            <person name="Nyongesa S."/>
            <person name="Weber P."/>
            <person name="Bernet E."/>
            <person name="Pullido F."/>
            <person name="Nieckarz M."/>
            <person name="Delaby M."/>
            <person name="Nieves C."/>
            <person name="Viehboeck T."/>
            <person name="Krause N."/>
            <person name="Rivera-Millot A."/>
            <person name="Nakamura A."/>
            <person name="Vischer N."/>
            <person name="VanNieuwenhze M."/>
            <person name="Brun Y."/>
            <person name="Cava F."/>
            <person name="Bulgheresi S."/>
            <person name="Veyrier F."/>
        </authorList>
    </citation>
    <scope>NUCLEOTIDE SEQUENCE [LARGE SCALE GENOMIC DNA]</scope>
    <source>
        <strain evidence="2 3">CCUG 63373m</strain>
    </source>
</reference>
<dbReference type="Gene3D" id="3.40.50.1820">
    <property type="entry name" value="alpha/beta hydrolase"/>
    <property type="match status" value="1"/>
</dbReference>
<dbReference type="InterPro" id="IPR000073">
    <property type="entry name" value="AB_hydrolase_1"/>
</dbReference>
<dbReference type="EC" id="3.1.1.24" evidence="2"/>
<dbReference type="SUPFAM" id="SSF53474">
    <property type="entry name" value="alpha/beta-Hydrolases"/>
    <property type="match status" value="1"/>
</dbReference>
<evidence type="ECO:0000313" key="2">
    <source>
        <dbReference type="EMBL" id="UOO80928.1"/>
    </source>
</evidence>
<gene>
    <name evidence="2" type="primary">pcaD</name>
    <name evidence="2" type="ORF">LVJ83_08000</name>
</gene>
<keyword evidence="3" id="KW-1185">Reference proteome</keyword>
<feature type="domain" description="AB hydrolase-1" evidence="1">
    <location>
        <begin position="22"/>
        <end position="245"/>
    </location>
</feature>
<dbReference type="RefSeq" id="WP_244783998.1">
    <property type="nucleotide sequence ID" value="NZ_CP091508.1"/>
</dbReference>
<dbReference type="InterPro" id="IPR029058">
    <property type="entry name" value="AB_hydrolase_fold"/>
</dbReference>
<dbReference type="PANTHER" id="PTHR43433:SF10">
    <property type="entry name" value="AB HYDROLASE-1 DOMAIN-CONTAINING PROTEIN"/>
    <property type="match status" value="1"/>
</dbReference>
<evidence type="ECO:0000259" key="1">
    <source>
        <dbReference type="Pfam" id="PF00561"/>
    </source>
</evidence>
<dbReference type="NCBIfam" id="TIGR02427">
    <property type="entry name" value="protocat_pcaD"/>
    <property type="match status" value="1"/>
</dbReference>
<dbReference type="PRINTS" id="PR00111">
    <property type="entry name" value="ABHYDROLASE"/>
</dbReference>
<protein>
    <submittedName>
        <fullName evidence="2">3-oxoadipate enol-lactonase</fullName>
        <ecNumber evidence="2">3.1.1.24</ecNumber>
    </submittedName>
</protein>
<dbReference type="Proteomes" id="UP000829817">
    <property type="component" value="Chromosome"/>
</dbReference>
<organism evidence="2 3">
    <name type="scientific">Uruburuella testudinis</name>
    <dbReference type="NCBI Taxonomy" id="1282863"/>
    <lineage>
        <taxon>Bacteria</taxon>
        <taxon>Pseudomonadati</taxon>
        <taxon>Pseudomonadota</taxon>
        <taxon>Betaproteobacteria</taxon>
        <taxon>Neisseriales</taxon>
        <taxon>Neisseriaceae</taxon>
        <taxon>Uruburuella</taxon>
    </lineage>
</organism>
<name>A0ABY4DPE6_9NEIS</name>
<dbReference type="GO" id="GO:0047570">
    <property type="term" value="F:3-oxoadipate enol-lactonase activity"/>
    <property type="evidence" value="ECO:0007669"/>
    <property type="project" value="UniProtKB-EC"/>
</dbReference>
<evidence type="ECO:0000313" key="3">
    <source>
        <dbReference type="Proteomes" id="UP000829817"/>
    </source>
</evidence>